<comment type="caution">
    <text evidence="1">The sequence shown here is derived from an EMBL/GenBank/DDBJ whole genome shotgun (WGS) entry which is preliminary data.</text>
</comment>
<protein>
    <submittedName>
        <fullName evidence="1">Uncharacterized protein</fullName>
    </submittedName>
</protein>
<dbReference type="InParanoid" id="A0A1Y2GKH8"/>
<organism evidence="1 2">
    <name type="scientific">Lobosporangium transversale</name>
    <dbReference type="NCBI Taxonomy" id="64571"/>
    <lineage>
        <taxon>Eukaryota</taxon>
        <taxon>Fungi</taxon>
        <taxon>Fungi incertae sedis</taxon>
        <taxon>Mucoromycota</taxon>
        <taxon>Mortierellomycotina</taxon>
        <taxon>Mortierellomycetes</taxon>
        <taxon>Mortierellales</taxon>
        <taxon>Mortierellaceae</taxon>
        <taxon>Lobosporangium</taxon>
    </lineage>
</organism>
<reference evidence="1 2" key="1">
    <citation type="submission" date="2016-07" db="EMBL/GenBank/DDBJ databases">
        <title>Pervasive Adenine N6-methylation of Active Genes in Fungi.</title>
        <authorList>
            <consortium name="DOE Joint Genome Institute"/>
            <person name="Mondo S.J."/>
            <person name="Dannebaum R.O."/>
            <person name="Kuo R.C."/>
            <person name="Labutti K."/>
            <person name="Haridas S."/>
            <person name="Kuo A."/>
            <person name="Salamov A."/>
            <person name="Ahrendt S.R."/>
            <person name="Lipzen A."/>
            <person name="Sullivan W."/>
            <person name="Andreopoulos W.B."/>
            <person name="Clum A."/>
            <person name="Lindquist E."/>
            <person name="Daum C."/>
            <person name="Ramamoorthy G.K."/>
            <person name="Gryganskyi A."/>
            <person name="Culley D."/>
            <person name="Magnuson J.K."/>
            <person name="James T.Y."/>
            <person name="O'Malley M.A."/>
            <person name="Stajich J.E."/>
            <person name="Spatafora J.W."/>
            <person name="Visel A."/>
            <person name="Grigoriev I.V."/>
        </authorList>
    </citation>
    <scope>NUCLEOTIDE SEQUENCE [LARGE SCALE GENOMIC DNA]</scope>
    <source>
        <strain evidence="1 2">NRRL 3116</strain>
    </source>
</reference>
<evidence type="ECO:0000313" key="1">
    <source>
        <dbReference type="EMBL" id="ORZ12157.1"/>
    </source>
</evidence>
<evidence type="ECO:0000313" key="2">
    <source>
        <dbReference type="Proteomes" id="UP000193648"/>
    </source>
</evidence>
<name>A0A1Y2GKH8_9FUNG</name>
<proteinExistence type="predicted"/>
<dbReference type="Proteomes" id="UP000193648">
    <property type="component" value="Unassembled WGS sequence"/>
</dbReference>
<dbReference type="OrthoDB" id="2447802at2759"/>
<accession>A0A1Y2GKH8</accession>
<keyword evidence="2" id="KW-1185">Reference proteome</keyword>
<feature type="non-terminal residue" evidence="1">
    <location>
        <position position="1"/>
    </location>
</feature>
<dbReference type="GeneID" id="33566519"/>
<dbReference type="RefSeq" id="XP_021880022.1">
    <property type="nucleotide sequence ID" value="XM_022024675.1"/>
</dbReference>
<dbReference type="AlphaFoldDB" id="A0A1Y2GKH8"/>
<dbReference type="EMBL" id="MCFF01000026">
    <property type="protein sequence ID" value="ORZ12157.1"/>
    <property type="molecule type" value="Genomic_DNA"/>
</dbReference>
<sequence length="162" mass="18339">ELYHQGVHDHIKPHFWKPGLKSLKKLKDIIAVNPASKPKDLLVGTIDRPSVANIHPSLGNLNTVGDIFKLEESVKERFFRSTSLSSEDAHTCITIQISFMKEQQCQWIDTGFQSDSIHGFVIDTKFQDINVTFTHIDNVWDIAGALQEALFGFSEILCIQNF</sequence>
<gene>
    <name evidence="1" type="ORF">BCR41DRAFT_356618</name>
</gene>